<dbReference type="InterPro" id="IPR001205">
    <property type="entry name" value="RNA-dir_pol_C"/>
</dbReference>
<dbReference type="InterPro" id="IPR007094">
    <property type="entry name" value="RNA-dir_pol_PSvirus"/>
</dbReference>
<evidence type="ECO:0000256" key="1">
    <source>
        <dbReference type="ARBA" id="ARBA00022484"/>
    </source>
</evidence>
<evidence type="ECO:0000259" key="6">
    <source>
        <dbReference type="PROSITE" id="PS50507"/>
    </source>
</evidence>
<evidence type="ECO:0000256" key="3">
    <source>
        <dbReference type="ARBA" id="ARBA00022695"/>
    </source>
</evidence>
<dbReference type="PROSITE" id="PS50507">
    <property type="entry name" value="RDRP_SSRNA_POS"/>
    <property type="match status" value="1"/>
</dbReference>
<keyword evidence="5" id="KW-0693">Viral RNA replication</keyword>
<proteinExistence type="predicted"/>
<accession>A0A679BC88</accession>
<keyword evidence="1 7" id="KW-0696">RNA-directed RNA polymerase</keyword>
<dbReference type="Pfam" id="PF00680">
    <property type="entry name" value="RdRP_1"/>
    <property type="match status" value="1"/>
</dbReference>
<dbReference type="EMBL" id="LC383810">
    <property type="protein sequence ID" value="BBE15516.1"/>
    <property type="molecule type" value="Genomic_RNA"/>
</dbReference>
<dbReference type="Gene3D" id="3.30.70.270">
    <property type="match status" value="1"/>
</dbReference>
<evidence type="ECO:0000313" key="7">
    <source>
        <dbReference type="EMBL" id="BBE15516.1"/>
    </source>
</evidence>
<evidence type="ECO:0000256" key="4">
    <source>
        <dbReference type="ARBA" id="ARBA00022741"/>
    </source>
</evidence>
<organism evidence="7">
    <name type="scientific">Osugoroshi virus 1</name>
    <dbReference type="NCBI Taxonomy" id="2202811"/>
    <lineage>
        <taxon>Viruses</taxon>
        <taxon>Riboviria</taxon>
        <taxon>Orthornavirae</taxon>
        <taxon>Pisuviricota</taxon>
        <taxon>Duplopiviricetes</taxon>
        <taxon>Durnavirales</taxon>
        <taxon>Partitiviridae</taxon>
    </lineage>
</organism>
<keyword evidence="3" id="KW-0548">Nucleotidyltransferase</keyword>
<dbReference type="InterPro" id="IPR043128">
    <property type="entry name" value="Rev_trsase/Diguanyl_cyclase"/>
</dbReference>
<dbReference type="InterPro" id="IPR043502">
    <property type="entry name" value="DNA/RNA_pol_sf"/>
</dbReference>
<dbReference type="GO" id="GO:0039694">
    <property type="term" value="P:viral RNA genome replication"/>
    <property type="evidence" value="ECO:0007669"/>
    <property type="project" value="InterPro"/>
</dbReference>
<dbReference type="GO" id="GO:0003723">
    <property type="term" value="F:RNA binding"/>
    <property type="evidence" value="ECO:0007669"/>
    <property type="project" value="InterPro"/>
</dbReference>
<keyword evidence="4" id="KW-0547">Nucleotide-binding</keyword>
<evidence type="ECO:0000256" key="2">
    <source>
        <dbReference type="ARBA" id="ARBA00022679"/>
    </source>
</evidence>
<keyword evidence="2" id="KW-0808">Transferase</keyword>
<feature type="domain" description="RdRp catalytic" evidence="6">
    <location>
        <begin position="214"/>
        <end position="343"/>
    </location>
</feature>
<dbReference type="SUPFAM" id="SSF56672">
    <property type="entry name" value="DNA/RNA polymerases"/>
    <property type="match status" value="1"/>
</dbReference>
<sequence>MPIYLNTCRGFGCRPNITHVSPFAEWLFGPVDVPTRTRLRFELIKRDMLEMGNNNSRIPASSDWRKAITSAINNFQFPKKSAPFHLRDVFSLPLECRKSSPGIPWRDYFKTRGEVMDDIACQNSIRWFWHRIKNGEQISPPDCCVLYRAHIMSEEGKPKIRAVYGYPTTVTLCEAQFALPLIKGFQENITPIAYKYDMCLGGAMKLRRELLSYESYGCFDFSKFDKTVSAQLIDAAFSILFMNIDFTKYHESGIPDSIRLVRAWDYLVDYFKNTTMRLSNGERYKKSAGVPSGSYFTQLVDSIINYIIITYCWLRIYKKVPAYIKVFGDDSVVADDIDINLYAVAEIVGSLGMILNIQKSIVTKNIDKVEFLGFCISGGFPHRSPRKWISSLYHPEFDDQCFGDFQSRALGLFYANSGIDNVFSAMCKKVVRSGQFAIHLSRDMRRFLFGIGVDPDELSPNMPDDSSFYFKLIR</sequence>
<reference evidence="7" key="1">
    <citation type="submission" date="2018-05" db="EMBL/GenBank/DDBJ databases">
        <title>Osugoroshi viruses, novel members of Partitiviridae, are late male-killing virus in Homona magnanima.</title>
        <authorList>
            <person name="Fujita R."/>
            <person name="Inoue M."/>
            <person name="Takamatu T."/>
            <person name="Arai H."/>
            <person name="Nishino M."/>
            <person name="Koyama H."/>
            <person name="Abe N."/>
            <person name="Nakai M."/>
            <person name="Kunimi Y."/>
        </authorList>
    </citation>
    <scope>NUCLEOTIDE SEQUENCE</scope>
</reference>
<dbReference type="GO" id="GO:0003968">
    <property type="term" value="F:RNA-directed RNA polymerase activity"/>
    <property type="evidence" value="ECO:0007669"/>
    <property type="project" value="UniProtKB-KW"/>
</dbReference>
<gene>
    <name evidence="7" type="primary">RdRp</name>
</gene>
<name>A0A679BC88_9VIRU</name>
<protein>
    <submittedName>
        <fullName evidence="7">RNA-dependent RNA polymerase</fullName>
    </submittedName>
</protein>
<evidence type="ECO:0000256" key="5">
    <source>
        <dbReference type="ARBA" id="ARBA00022953"/>
    </source>
</evidence>
<dbReference type="GO" id="GO:0000166">
    <property type="term" value="F:nucleotide binding"/>
    <property type="evidence" value="ECO:0007669"/>
    <property type="project" value="UniProtKB-KW"/>
</dbReference>
<dbReference type="GO" id="GO:0006351">
    <property type="term" value="P:DNA-templated transcription"/>
    <property type="evidence" value="ECO:0007669"/>
    <property type="project" value="InterPro"/>
</dbReference>